<comment type="caution">
    <text evidence="1">The sequence shown here is derived from an EMBL/GenBank/DDBJ whole genome shotgun (WGS) entry which is preliminary data.</text>
</comment>
<dbReference type="AlphaFoldDB" id="A0A4R0MZY4"/>
<reference evidence="1 2" key="1">
    <citation type="submission" date="2019-02" db="EMBL/GenBank/DDBJ databases">
        <title>Pedobacter sp. RP-1-13 sp. nov., isolated from Arctic soil.</title>
        <authorList>
            <person name="Dahal R.H."/>
        </authorList>
    </citation>
    <scope>NUCLEOTIDE SEQUENCE [LARGE SCALE GENOMIC DNA]</scope>
    <source>
        <strain evidence="1 2">RP-1-13</strain>
    </source>
</reference>
<accession>A0A4R0MZY4</accession>
<gene>
    <name evidence="1" type="ORF">EZ428_07360</name>
</gene>
<keyword evidence="2" id="KW-1185">Reference proteome</keyword>
<protein>
    <submittedName>
        <fullName evidence="1">Uncharacterized protein</fullName>
    </submittedName>
</protein>
<dbReference type="Proteomes" id="UP000292884">
    <property type="component" value="Unassembled WGS sequence"/>
</dbReference>
<sequence length="106" mass="12188">MMIYANKKVSLKGNLAQQTAQIIANVTALESKNVIRLESDTVFLYPQIWKDKIAAINWINCLHHYYFLKKQLKGSAPLYFKNIETEELIGSMINKKPKVLIFNSLS</sequence>
<name>A0A4R0MZY4_9SPHI</name>
<organism evidence="1 2">
    <name type="scientific">Pedobacter frigiditerrae</name>
    <dbReference type="NCBI Taxonomy" id="2530452"/>
    <lineage>
        <taxon>Bacteria</taxon>
        <taxon>Pseudomonadati</taxon>
        <taxon>Bacteroidota</taxon>
        <taxon>Sphingobacteriia</taxon>
        <taxon>Sphingobacteriales</taxon>
        <taxon>Sphingobacteriaceae</taxon>
        <taxon>Pedobacter</taxon>
    </lineage>
</organism>
<dbReference type="EMBL" id="SJSK01000002">
    <property type="protein sequence ID" value="TCC91574.1"/>
    <property type="molecule type" value="Genomic_DNA"/>
</dbReference>
<dbReference type="OrthoDB" id="767528at2"/>
<evidence type="ECO:0000313" key="2">
    <source>
        <dbReference type="Proteomes" id="UP000292884"/>
    </source>
</evidence>
<evidence type="ECO:0000313" key="1">
    <source>
        <dbReference type="EMBL" id="TCC91574.1"/>
    </source>
</evidence>
<proteinExistence type="predicted"/>
<dbReference type="RefSeq" id="WP_131552512.1">
    <property type="nucleotide sequence ID" value="NZ_SJSK01000002.1"/>
</dbReference>